<feature type="region of interest" description="Disordered" evidence="2">
    <location>
        <begin position="708"/>
        <end position="761"/>
    </location>
</feature>
<comment type="caution">
    <text evidence="3">The sequence shown here is derived from an EMBL/GenBank/DDBJ whole genome shotgun (WGS) entry which is preliminary data.</text>
</comment>
<feature type="compositionally biased region" description="Low complexity" evidence="2">
    <location>
        <begin position="424"/>
        <end position="433"/>
    </location>
</feature>
<dbReference type="RefSeq" id="XP_067694405.1">
    <property type="nucleotide sequence ID" value="XM_067838411.1"/>
</dbReference>
<dbReference type="OrthoDB" id="273768at2759"/>
<feature type="coiled-coil region" evidence="1">
    <location>
        <begin position="1538"/>
        <end position="1646"/>
    </location>
</feature>
<feature type="compositionally biased region" description="Low complexity" evidence="2">
    <location>
        <begin position="35"/>
        <end position="46"/>
    </location>
</feature>
<feature type="compositionally biased region" description="Polar residues" evidence="2">
    <location>
        <begin position="448"/>
        <end position="458"/>
    </location>
</feature>
<keyword evidence="1" id="KW-0175">Coiled coil</keyword>
<feature type="region of interest" description="Disordered" evidence="2">
    <location>
        <begin position="420"/>
        <end position="467"/>
    </location>
</feature>
<reference evidence="3 4" key="1">
    <citation type="submission" date="2021-02" db="EMBL/GenBank/DDBJ databases">
        <title>Leishmania (Mundinia) enrietti genome sequencing and assembly.</title>
        <authorList>
            <person name="Almutairi H."/>
            <person name="Gatherer D."/>
        </authorList>
    </citation>
    <scope>NUCLEOTIDE SEQUENCE [LARGE SCALE GENOMIC DNA]</scope>
    <source>
        <strain evidence="3">CUR178</strain>
    </source>
</reference>
<feature type="compositionally biased region" description="Basic and acidic residues" evidence="2">
    <location>
        <begin position="244"/>
        <end position="258"/>
    </location>
</feature>
<feature type="compositionally biased region" description="Basic and acidic residues" evidence="2">
    <location>
        <begin position="211"/>
        <end position="220"/>
    </location>
</feature>
<feature type="compositionally biased region" description="Low complexity" evidence="2">
    <location>
        <begin position="94"/>
        <end position="108"/>
    </location>
</feature>
<feature type="coiled-coil region" evidence="1">
    <location>
        <begin position="347"/>
        <end position="385"/>
    </location>
</feature>
<feature type="compositionally biased region" description="Polar residues" evidence="2">
    <location>
        <begin position="1"/>
        <end position="19"/>
    </location>
</feature>
<feature type="compositionally biased region" description="Polar residues" evidence="2">
    <location>
        <begin position="266"/>
        <end position="275"/>
    </location>
</feature>
<feature type="region of interest" description="Disordered" evidence="2">
    <location>
        <begin position="924"/>
        <end position="968"/>
    </location>
</feature>
<accession>A0A836HEM7</accession>
<feature type="region of interest" description="Disordered" evidence="2">
    <location>
        <begin position="2068"/>
        <end position="2095"/>
    </location>
</feature>
<feature type="region of interest" description="Disordered" evidence="2">
    <location>
        <begin position="1028"/>
        <end position="1067"/>
    </location>
</feature>
<protein>
    <submittedName>
        <fullName evidence="3">Uncharacterized protein</fullName>
    </submittedName>
</protein>
<evidence type="ECO:0000313" key="3">
    <source>
        <dbReference type="EMBL" id="KAG5482715.1"/>
    </source>
</evidence>
<proteinExistence type="predicted"/>
<dbReference type="PANTHER" id="PTHR43941">
    <property type="entry name" value="STRUCTURAL MAINTENANCE OF CHROMOSOMES PROTEIN 2"/>
    <property type="match status" value="1"/>
</dbReference>
<feature type="region of interest" description="Disordered" evidence="2">
    <location>
        <begin position="1079"/>
        <end position="1126"/>
    </location>
</feature>
<feature type="coiled-coil region" evidence="1">
    <location>
        <begin position="502"/>
        <end position="529"/>
    </location>
</feature>
<evidence type="ECO:0000256" key="2">
    <source>
        <dbReference type="SAM" id="MobiDB-lite"/>
    </source>
</evidence>
<feature type="compositionally biased region" description="Basic and acidic residues" evidence="2">
    <location>
        <begin position="1477"/>
        <end position="1490"/>
    </location>
</feature>
<dbReference type="KEGG" id="lenr:94173921"/>
<dbReference type="Proteomes" id="UP000674179">
    <property type="component" value="Chromosome 15"/>
</dbReference>
<sequence length="2110" mass="227903">MSSGRNSSPETRSNDSGAQASASLPLPPTPPASPPSHLTPSPASSARDSRCESVGCDRADNQEKPNSDSSSPCWEGAVEELDADVEYLSGNYTGGVDECGSGSESSSGSGRGASGEPLDAPLTVPDWLPTPPPSSPPSQRTDEEDSDQRGPSLAPDGEHSNLPDESVAADTALLHGYADGADSGAVAVRDAEDGTQAKPGVSPNAPAAVHSQRESLRSGEDAPSVAAASEDSDGVAACGTPGEVSHEPESMHDYREAVDSDAAASETDSGEQQWQGARGEADDLSDAAAAALAASITSEVVAESVWASEERASAALQQFSTSLHSKLVEELIDDAAAAVERTLQDTVRQHESRVRALMAQSRLLNRQLADQAEQMQSIRKDLEDSVLRDLQRVLGVDLRQAFRSATADSLDCKEASAEAATPLSSFSSRGPSSVDEHRFSAEEDTGDSIGTRQRSSAAPASLTDADGDAAASSVEELVAAYLHQRGTLELLHKERAQWLKSMAVLRDKLLGATREVAQLRQEVERLQTTTVDVTEHRTVVQAKEEAEHQCALMWLQLTKYVEEAEILEALVERRELTQSQPHVAAEGNAEQEPSARDDAAAAAAAAALDEERLRKGPQWDIAFRELEEQATIAANSRQLREQLANVEARLHSLQKDRDASVTYASELKKEGDVLRADLQSMVYRNSVLSQQVASLLVKVEHTCRANRQLQARQSVPPSLQRKSPMNPLGAEKAKGSSGASTASRSSSSTFPGPSDALMSALPSQAARRSAWLSAMWPSPSFGGADMAAENRPGTALLYGPQKHLRRPPSPLASVGTSQISSPMEVEEGVQQRLSTYVASRVAAPQLSSDTSFQPTRRQRHVSLRQLGSATLKVERVCSPHLPASHHLSGYALGHPSAFSTVDVARGTVTRQVGSEEVTVLLAREAGSPAHGSPSPAAPEGSRGGDGDVWTSAAAASPSTRRVHSTDDVSRDPNLLRLLDTLNQDENLDRFSINSVSELLLRNQELVTQLYETTQRAEAAEWQLQQRRGATSAARWDEKGSSSGTKADSTGDPIAQSSNGAGPNLDAVPATLTSTTAALLLQEDELRSRKRARESDEDDGNRGKGDVAGGRHVSGSQSENQAQQLQAADGARAAFAAAPVTESWFTKDASDAVASMIDAMVRRRDVRLTSSDTEVSRALLKALAAQRATDNAVQQARADGGGIEGIDPVADAASEVCSSAASTSSRAIFACLSSLLQLCVRQSAALAQVALTAADQHRDMQATVKSTWTEVQQTLLAALQTSSAAFTSSASSSHSGPTTGASWPPCQRARQEGDVMNISDGSVGSVVVADEGHLRRDALHGFRPEEQVALLQQLRALLHTAARKDETLLHVYQAAQARKELRQHQEKERLTRLLLKLERKRRLIKALQMRHANMSLVAAVGAEPNTCGLSHPSPMDYESSQGNVAVGIRPSPKSGSPVRRTPPIPPIVLPAASSASADDEHRIDDDCDRAGSADSGSNRPQRSHHHRHCQDDDGDSDDELDDEVLTLDIFRELQQHLALSQASHQAAQEELDAEKAKHAALLERMWVLETARDDATAEAARLEKRMGEMRTRDEHEAAVAELEAVTAALAERETELRDAKATHLELQEQLDDLKRQLETQRQEAKLHHGHLEDAMRKREQRLLHEEGRSRQLQGQLRDVKQYAASLEESIALAQREVHDQRQLVCHKDSMIEELKAQMLMRDDVQEVLCRLYPDHSVLHANAQLVHRLSETTARLQLELAETRQDLAHIREELQQRELSVRQAVQDRQAAEVRLQDALTRLAALQEVNDGVDSEPRSAAEEASTRGTTRPQTADAASRMAALFNVDEAPLAALRQRVRYLNACVEAQAKDIAVLRAAESSWKRREADLRKQLEIMSTDPVSLTARRYGLSACLSFEEQLAEMQARQNALKDSVAQLEAEKNAIAVTVQEHVKAADAAQAVVERTTAQLASTTEKCATQSSTIAQLERERDEELSKRLDLGRQYEQVVSELADTKHDLSAVQESLKTSVTQRDRFWEDNSLLISKVEELEKALLQSDAEKLAAREALAQGLSASAARRRRGGGGDSSAADRYRGQASLTQDLSLSSLSARQS</sequence>
<feature type="region of interest" description="Disordered" evidence="2">
    <location>
        <begin position="1287"/>
        <end position="1306"/>
    </location>
</feature>
<feature type="compositionally biased region" description="Low complexity" evidence="2">
    <location>
        <begin position="735"/>
        <end position="754"/>
    </location>
</feature>
<feature type="coiled-coil region" evidence="1">
    <location>
        <begin position="1967"/>
        <end position="2001"/>
    </location>
</feature>
<feature type="compositionally biased region" description="Basic and acidic residues" evidence="2">
    <location>
        <begin position="1812"/>
        <end position="1822"/>
    </location>
</feature>
<dbReference type="EMBL" id="JAFHKP010000015">
    <property type="protein sequence ID" value="KAG5482715.1"/>
    <property type="molecule type" value="Genomic_DNA"/>
</dbReference>
<feature type="region of interest" description="Disordered" evidence="2">
    <location>
        <begin position="1805"/>
        <end position="1832"/>
    </location>
</feature>
<dbReference type="GeneID" id="94173921"/>
<keyword evidence="4" id="KW-1185">Reference proteome</keyword>
<name>A0A836HEM7_LEIEN</name>
<feature type="coiled-coil region" evidence="1">
    <location>
        <begin position="1675"/>
        <end position="1702"/>
    </location>
</feature>
<feature type="compositionally biased region" description="Pro residues" evidence="2">
    <location>
        <begin position="25"/>
        <end position="34"/>
    </location>
</feature>
<evidence type="ECO:0000256" key="1">
    <source>
        <dbReference type="SAM" id="Coils"/>
    </source>
</evidence>
<feature type="compositionally biased region" description="Low complexity" evidence="2">
    <location>
        <begin position="1287"/>
        <end position="1301"/>
    </location>
</feature>
<feature type="region of interest" description="Disordered" evidence="2">
    <location>
        <begin position="578"/>
        <end position="603"/>
    </location>
</feature>
<feature type="compositionally biased region" description="Basic and acidic residues" evidence="2">
    <location>
        <begin position="47"/>
        <end position="66"/>
    </location>
</feature>
<feature type="compositionally biased region" description="Polar residues" evidence="2">
    <location>
        <begin position="708"/>
        <end position="723"/>
    </location>
</feature>
<dbReference type="PANTHER" id="PTHR43941:SF1">
    <property type="entry name" value="STRUCTURAL MAINTENANCE OF CHROMOSOMES PROTEIN 2"/>
    <property type="match status" value="1"/>
</dbReference>
<feature type="region of interest" description="Disordered" evidence="2">
    <location>
        <begin position="1430"/>
        <end position="1519"/>
    </location>
</feature>
<gene>
    <name evidence="3" type="ORF">CUR178_06752</name>
</gene>
<feature type="region of interest" description="Disordered" evidence="2">
    <location>
        <begin position="1"/>
        <end position="282"/>
    </location>
</feature>
<evidence type="ECO:0000313" key="4">
    <source>
        <dbReference type="Proteomes" id="UP000674179"/>
    </source>
</evidence>
<organism evidence="3 4">
    <name type="scientific">Leishmania enriettii</name>
    <dbReference type="NCBI Taxonomy" id="5663"/>
    <lineage>
        <taxon>Eukaryota</taxon>
        <taxon>Discoba</taxon>
        <taxon>Euglenozoa</taxon>
        <taxon>Kinetoplastea</taxon>
        <taxon>Metakinetoplastina</taxon>
        <taxon>Trypanosomatida</taxon>
        <taxon>Trypanosomatidae</taxon>
        <taxon>Leishmaniinae</taxon>
        <taxon>Leishmania</taxon>
    </lineage>
</organism>
<feature type="compositionally biased region" description="Low complexity" evidence="2">
    <location>
        <begin position="925"/>
        <end position="940"/>
    </location>
</feature>